<gene>
    <name evidence="10" type="ORF">DN062_13170</name>
</gene>
<evidence type="ECO:0000259" key="8">
    <source>
        <dbReference type="Pfam" id="PF01619"/>
    </source>
</evidence>
<dbReference type="EC" id="1.5.5.2" evidence="5"/>
<dbReference type="PROSITE" id="PS00070">
    <property type="entry name" value="ALDEHYDE_DEHYDR_CYS"/>
    <property type="match status" value="1"/>
</dbReference>
<keyword evidence="5" id="KW-0642">Proline metabolism</keyword>
<evidence type="ECO:0000256" key="1">
    <source>
        <dbReference type="ARBA" id="ARBA00004786"/>
    </source>
</evidence>
<feature type="domain" description="Proline dehydrogenase PutA" evidence="9">
    <location>
        <begin position="73"/>
        <end position="187"/>
    </location>
</feature>
<dbReference type="EC" id="1.2.1.88" evidence="5"/>
<dbReference type="GO" id="GO:0010133">
    <property type="term" value="P:L-proline catabolic process to L-glutamate"/>
    <property type="evidence" value="ECO:0007669"/>
    <property type="project" value="UniProtKB-UniRule"/>
</dbReference>
<evidence type="ECO:0000259" key="7">
    <source>
        <dbReference type="Pfam" id="PF00171"/>
    </source>
</evidence>
<dbReference type="InterPro" id="IPR024089">
    <property type="entry name" value="PRODH_PutA_dom_I/II"/>
</dbReference>
<dbReference type="Gene3D" id="3.40.605.10">
    <property type="entry name" value="Aldehyde Dehydrogenase, Chain A, domain 1"/>
    <property type="match status" value="1"/>
</dbReference>
<dbReference type="Gene3D" id="1.20.5.460">
    <property type="entry name" value="Single helix bin"/>
    <property type="match status" value="1"/>
</dbReference>
<dbReference type="InterPro" id="IPR050485">
    <property type="entry name" value="Proline_metab_enzyme"/>
</dbReference>
<dbReference type="InterPro" id="IPR016160">
    <property type="entry name" value="Ald_DH_CS_CYS"/>
</dbReference>
<dbReference type="EMBL" id="QKRX01000010">
    <property type="protein sequence ID" value="RAU17369.1"/>
    <property type="molecule type" value="Genomic_DNA"/>
</dbReference>
<accession>A0A364NJS3</accession>
<keyword evidence="5" id="KW-0804">Transcription</keyword>
<dbReference type="AlphaFoldDB" id="A0A364NJS3"/>
<dbReference type="Pfam" id="PF14850">
    <property type="entry name" value="Pro_dh-DNA_bdg"/>
    <property type="match status" value="1"/>
</dbReference>
<dbReference type="GO" id="GO:0003677">
    <property type="term" value="F:DNA binding"/>
    <property type="evidence" value="ECO:0007669"/>
    <property type="project" value="UniProtKB-KW"/>
</dbReference>
<keyword evidence="2 5" id="KW-0560">Oxidoreductase</keyword>
<keyword evidence="5" id="KW-0285">Flavoprotein</keyword>
<feature type="domain" description="Aldehyde dehydrogenase" evidence="7">
    <location>
        <begin position="576"/>
        <end position="1034"/>
    </location>
</feature>
<comment type="caution">
    <text evidence="10">The sequence shown here is derived from an EMBL/GenBank/DDBJ whole genome shotgun (WGS) entry which is preliminary data.</text>
</comment>
<evidence type="ECO:0000256" key="2">
    <source>
        <dbReference type="ARBA" id="ARBA00023002"/>
    </source>
</evidence>
<dbReference type="InterPro" id="IPR005933">
    <property type="entry name" value="PutA_C"/>
</dbReference>
<keyword evidence="5" id="KW-0238">DNA-binding</keyword>
<evidence type="ECO:0000256" key="4">
    <source>
        <dbReference type="ARBA" id="ARBA00048142"/>
    </source>
</evidence>
<reference evidence="10 11" key="1">
    <citation type="submission" date="2018-06" db="EMBL/GenBank/DDBJ databases">
        <title>Nitrincola tibetense sp. nov., isolated from Lake XuguoCo on Tibetan Plateau.</title>
        <authorList>
            <person name="Xing P."/>
        </authorList>
    </citation>
    <scope>NUCLEOTIDE SEQUENCE [LARGE SCALE GENOMIC DNA]</scope>
    <source>
        <strain evidence="11">xg18</strain>
    </source>
</reference>
<dbReference type="SUPFAM" id="SSF81935">
    <property type="entry name" value="N-terminal domain of bifunctional PutA protein"/>
    <property type="match status" value="1"/>
</dbReference>
<evidence type="ECO:0000256" key="5">
    <source>
        <dbReference type="PIRNR" id="PIRNR000197"/>
    </source>
</evidence>
<dbReference type="InterPro" id="IPR015590">
    <property type="entry name" value="Aldehyde_DH_dom"/>
</dbReference>
<evidence type="ECO:0000256" key="3">
    <source>
        <dbReference type="ARBA" id="ARBA00023027"/>
    </source>
</evidence>
<dbReference type="InterPro" id="IPR025703">
    <property type="entry name" value="Bifunct_PutA"/>
</dbReference>
<dbReference type="GO" id="GO:0004657">
    <property type="term" value="F:proline dehydrogenase activity"/>
    <property type="evidence" value="ECO:0007669"/>
    <property type="project" value="UniProtKB-UniRule"/>
</dbReference>
<dbReference type="PANTHER" id="PTHR42862">
    <property type="entry name" value="DELTA-1-PYRROLINE-5-CARBOXYLATE DEHYDROGENASE 1, ISOFORM A-RELATED"/>
    <property type="match status" value="1"/>
</dbReference>
<comment type="catalytic activity">
    <reaction evidence="5">
        <text>L-proline + a quinone = (S)-1-pyrroline-5-carboxylate + a quinol + H(+)</text>
        <dbReference type="Rhea" id="RHEA:23784"/>
        <dbReference type="ChEBI" id="CHEBI:15378"/>
        <dbReference type="ChEBI" id="CHEBI:17388"/>
        <dbReference type="ChEBI" id="CHEBI:24646"/>
        <dbReference type="ChEBI" id="CHEBI:60039"/>
        <dbReference type="ChEBI" id="CHEBI:132124"/>
        <dbReference type="EC" id="1.5.5.2"/>
    </reaction>
</comment>
<dbReference type="SUPFAM" id="SSF53720">
    <property type="entry name" value="ALDH-like"/>
    <property type="match status" value="1"/>
</dbReference>
<comment type="pathway">
    <text evidence="5">Amino-acid degradation; L-proline degradation into L-glutamate; L-glutamate from L-proline: step 1/2.</text>
</comment>
<dbReference type="Proteomes" id="UP000250744">
    <property type="component" value="Unassembled WGS sequence"/>
</dbReference>
<organism evidence="10 11">
    <name type="scientific">Nitrincola tibetensis</name>
    <dbReference type="NCBI Taxonomy" id="2219697"/>
    <lineage>
        <taxon>Bacteria</taxon>
        <taxon>Pseudomonadati</taxon>
        <taxon>Pseudomonadota</taxon>
        <taxon>Gammaproteobacteria</taxon>
        <taxon>Oceanospirillales</taxon>
        <taxon>Oceanospirillaceae</taxon>
        <taxon>Nitrincola</taxon>
    </lineage>
</organism>
<feature type="domain" description="Proline dehydrogenase" evidence="8">
    <location>
        <begin position="196"/>
        <end position="490"/>
    </location>
</feature>
<keyword evidence="11" id="KW-1185">Reference proteome</keyword>
<comment type="catalytic activity">
    <reaction evidence="4 5">
        <text>L-glutamate 5-semialdehyde + NAD(+) + H2O = L-glutamate + NADH + 2 H(+)</text>
        <dbReference type="Rhea" id="RHEA:30235"/>
        <dbReference type="ChEBI" id="CHEBI:15377"/>
        <dbReference type="ChEBI" id="CHEBI:15378"/>
        <dbReference type="ChEBI" id="CHEBI:29985"/>
        <dbReference type="ChEBI" id="CHEBI:57540"/>
        <dbReference type="ChEBI" id="CHEBI:57945"/>
        <dbReference type="ChEBI" id="CHEBI:58066"/>
        <dbReference type="EC" id="1.2.1.88"/>
    </reaction>
</comment>
<feature type="active site" evidence="6">
    <location>
        <position position="808"/>
    </location>
</feature>
<dbReference type="InterPro" id="IPR016163">
    <property type="entry name" value="Ald_DH_C"/>
</dbReference>
<comment type="similarity">
    <text evidence="5">In the C-terminal section; belongs to the aldehyde dehydrogenase family.</text>
</comment>
<dbReference type="OrthoDB" id="9812625at2"/>
<proteinExistence type="inferred from homology"/>
<dbReference type="NCBIfam" id="TIGR01238">
    <property type="entry name" value="D1pyr5carbox3"/>
    <property type="match status" value="1"/>
</dbReference>
<comment type="similarity">
    <text evidence="5">In the N-terminal section; belongs to the proline dehydrogenase family.</text>
</comment>
<dbReference type="Gene3D" id="3.40.309.10">
    <property type="entry name" value="Aldehyde Dehydrogenase, Chain A, domain 2"/>
    <property type="match status" value="1"/>
</dbReference>
<keyword evidence="3 5" id="KW-0520">NAD</keyword>
<dbReference type="NCBIfam" id="NF008869">
    <property type="entry name" value="PRK11904.1"/>
    <property type="match status" value="1"/>
</dbReference>
<dbReference type="GO" id="GO:0003842">
    <property type="term" value="F:L-glutamate gamma-semialdehyde dehydrogenase activity"/>
    <property type="evidence" value="ECO:0007669"/>
    <property type="project" value="UniProtKB-UniRule"/>
</dbReference>
<evidence type="ECO:0000313" key="11">
    <source>
        <dbReference type="Proteomes" id="UP000250744"/>
    </source>
</evidence>
<dbReference type="SUPFAM" id="SSF51730">
    <property type="entry name" value="FAD-linked oxidoreductase"/>
    <property type="match status" value="1"/>
</dbReference>
<dbReference type="PIRSF" id="PIRSF000197">
    <property type="entry name" value="Bifunct_PutA"/>
    <property type="match status" value="1"/>
</dbReference>
<dbReference type="InterPro" id="IPR016161">
    <property type="entry name" value="Ald_DH/histidinol_DH"/>
</dbReference>
<comment type="function">
    <text evidence="5">Oxidizes proline to glutamate for use as a carbon and nitrogen source.</text>
</comment>
<keyword evidence="5" id="KW-0805">Transcription regulation</keyword>
<evidence type="ECO:0000256" key="6">
    <source>
        <dbReference type="PIRSR" id="PIRSR000197-1"/>
    </source>
</evidence>
<dbReference type="GO" id="GO:0009898">
    <property type="term" value="C:cytoplasmic side of plasma membrane"/>
    <property type="evidence" value="ECO:0007669"/>
    <property type="project" value="TreeGrafter"/>
</dbReference>
<sequence>MFKASNVLDSTWVNQSTSEIWSSISPLYSIDEDTWLRELMPLAEPKDQELQKAEQLATSLIEQVRADGDAIHMIDALLLEYSLDTKEGILLMCLAEALMRIPDADTADALIRDKLSVADWKKHLRNSDSLLVNASTWGLLLTGKVVSMDEREDGSPAGIINRLVNRMSEPVIRAAMQQAMKVMGHQFVLGRTISEAMKRGSDYRKKGYTYSFDMLGEAALTAKDAQKYFNDYMSAIEFTGNFQDPKAKGPRPSISIKLSALHPRYEVGQEHRVMTELYDRVLTLIQKARSLNVAITVDAEEMDRLEMSLHLFEKLIRSEACQGWGGFGLVVQAYSKRALPVLAWLNALAREVGNIIPVRLVKGAYWDSEIKLCQQRGLSGYPVYTRKEATDVSYLACARFLLSESVRGNIWPQFASHNAHTVASILTLASHRDFEFQRLHGMGDALYDRVLTQSGVTVRIYAPVGSHKDLLPYLVRRLLENGANSSFVHRLVDARCPIAELVQHPWTTLNSRQTLHNPNIPLPCAIFHDRKNSFSPNIEIESEWLPFRDSVSSFFTKTWSAQALINGQPHSGHPSHRVLAPHDHNLHVGEVSFANAELVSLAIRTAKDGYENWNKTSAHTRADALRRLGDLLEENLAELVAICHLEAGKTIQDAIDEVREAVDFCRYYANEAERISEAPMMLKDIDGHARPWQRQGRGIIVCISPWNFPLAIFLGQVTAALVAGNSVIAKPAEQTSLIAYRATELMLEAGIPDNAISLLPGDGAGVGAPLTSDVNINGVAFTGSTETAQLINRSLAARGCAPVPFIAETGGQNAMIVDSTALPEQVVNDAVLSGFASAGQRCSALRVLCVQADIADRIVELLQGAMVELSVGDPRLHQTDVGPVIDAEAQTGLLNHIEAMKKNAKLLGQTPLNAACKEGTFVAPTAFEINALSELGREQFGPIIHLLRFKASEMDSLIDQINASGYGLTLGIHTRNERTAAQIESRVRVGNCYINRNQIGASVGVQPFGGQGLSGTGPKAGGPHYVQRFTELRLVEELH</sequence>
<dbReference type="RefSeq" id="WP_112159773.1">
    <property type="nucleotide sequence ID" value="NZ_QKRX01000010.1"/>
</dbReference>
<feature type="active site" evidence="6">
    <location>
        <position position="842"/>
    </location>
</feature>
<comment type="pathway">
    <text evidence="1 5">Amino-acid degradation; L-proline degradation into L-glutamate; L-glutamate from L-proline: step 2/2.</text>
</comment>
<protein>
    <recommendedName>
        <fullName evidence="5">Bifunctional protein PutA</fullName>
    </recommendedName>
    <domain>
        <recommendedName>
            <fullName evidence="5">Proline dehydrogenase</fullName>
            <ecNumber evidence="5">1.5.5.2</ecNumber>
        </recommendedName>
        <alternativeName>
            <fullName evidence="5">Proline oxidase</fullName>
        </alternativeName>
    </domain>
    <domain>
        <recommendedName>
            <fullName evidence="5">Delta-1-pyrroline-5-carboxylate dehydrogenase</fullName>
            <shortName evidence="5">P5C dehydrogenase</shortName>
            <ecNumber evidence="5">1.2.1.88</ecNumber>
        </recommendedName>
        <alternativeName>
            <fullName evidence="5">L-glutamate gamma-semialdehyde dehydrogenase</fullName>
        </alternativeName>
    </domain>
</protein>
<dbReference type="InterPro" id="IPR016162">
    <property type="entry name" value="Ald_DH_N"/>
</dbReference>
<keyword evidence="5" id="KW-0274">FAD</keyword>
<dbReference type="InterPro" id="IPR024082">
    <property type="entry name" value="PRODH_PutA_dom_II"/>
</dbReference>
<dbReference type="GO" id="GO:0003700">
    <property type="term" value="F:DNA-binding transcription factor activity"/>
    <property type="evidence" value="ECO:0007669"/>
    <property type="project" value="InterPro"/>
</dbReference>
<dbReference type="PANTHER" id="PTHR42862:SF1">
    <property type="entry name" value="DELTA-1-PYRROLINE-5-CARBOXYLATE DEHYDROGENASE 2, ISOFORM A-RELATED"/>
    <property type="match status" value="1"/>
</dbReference>
<dbReference type="FunFam" id="3.40.309.10:FF:000005">
    <property type="entry name" value="1-pyrroline-5-carboxylate dehydrogenase 1"/>
    <property type="match status" value="1"/>
</dbReference>
<dbReference type="Gene3D" id="3.20.20.220">
    <property type="match status" value="1"/>
</dbReference>
<dbReference type="InterPro" id="IPR029041">
    <property type="entry name" value="FAD-linked_oxidoreductase-like"/>
</dbReference>
<evidence type="ECO:0000259" key="9">
    <source>
        <dbReference type="Pfam" id="PF14850"/>
    </source>
</evidence>
<name>A0A364NJS3_9GAMM</name>
<dbReference type="Pfam" id="PF00171">
    <property type="entry name" value="Aldedh"/>
    <property type="match status" value="1"/>
</dbReference>
<dbReference type="CDD" id="cd07125">
    <property type="entry name" value="ALDH_PutA-P5CDH"/>
    <property type="match status" value="1"/>
</dbReference>
<dbReference type="InterPro" id="IPR002872">
    <property type="entry name" value="Proline_DH_dom"/>
</dbReference>
<evidence type="ECO:0000313" key="10">
    <source>
        <dbReference type="EMBL" id="RAU17369.1"/>
    </source>
</evidence>
<dbReference type="UniPathway" id="UPA00261">
    <property type="reaction ID" value="UER00373"/>
</dbReference>
<dbReference type="Pfam" id="PF01619">
    <property type="entry name" value="Pro_dh"/>
    <property type="match status" value="1"/>
</dbReference>
<comment type="cofactor">
    <cofactor evidence="5">
        <name>FAD</name>
        <dbReference type="ChEBI" id="CHEBI:57692"/>
    </cofactor>
</comment>
<keyword evidence="5" id="KW-0678">Repressor</keyword>